<name>A0A5M5ZY51_9BACT</name>
<reference evidence="8 9" key="1">
    <citation type="journal article" date="2019" name="Nat. Med.">
        <title>A library of human gut bacterial isolates paired with longitudinal multiomics data enables mechanistic microbiome research.</title>
        <authorList>
            <person name="Poyet M."/>
            <person name="Groussin M."/>
            <person name="Gibbons S.M."/>
            <person name="Avila-Pacheco J."/>
            <person name="Jiang X."/>
            <person name="Kearney S.M."/>
            <person name="Perrotta A.R."/>
            <person name="Berdy B."/>
            <person name="Zhao S."/>
            <person name="Lieberman T.D."/>
            <person name="Swanson P.K."/>
            <person name="Smith M."/>
            <person name="Roesemann S."/>
            <person name="Alexander J.E."/>
            <person name="Rich S.A."/>
            <person name="Livny J."/>
            <person name="Vlamakis H."/>
            <person name="Clish C."/>
            <person name="Bullock K."/>
            <person name="Deik A."/>
            <person name="Scott J."/>
            <person name="Pierce K.A."/>
            <person name="Xavier R.J."/>
            <person name="Alm E.J."/>
        </authorList>
    </citation>
    <scope>NUCLEOTIDE SEQUENCE [LARGE SCALE GENOMIC DNA]</scope>
    <source>
        <strain evidence="8 9">BIOML-A5</strain>
    </source>
</reference>
<feature type="domain" description="DNA methylase adenine-specific" evidence="7">
    <location>
        <begin position="279"/>
        <end position="541"/>
    </location>
</feature>
<evidence type="ECO:0000259" key="7">
    <source>
        <dbReference type="Pfam" id="PF02384"/>
    </source>
</evidence>
<evidence type="ECO:0000256" key="5">
    <source>
        <dbReference type="ARBA" id="ARBA00022747"/>
    </source>
</evidence>
<evidence type="ECO:0000256" key="2">
    <source>
        <dbReference type="ARBA" id="ARBA00011900"/>
    </source>
</evidence>
<dbReference type="SUPFAM" id="SSF53335">
    <property type="entry name" value="S-adenosyl-L-methionine-dependent methyltransferases"/>
    <property type="match status" value="1"/>
</dbReference>
<evidence type="ECO:0000256" key="3">
    <source>
        <dbReference type="ARBA" id="ARBA00022603"/>
    </source>
</evidence>
<dbReference type="Pfam" id="PF02384">
    <property type="entry name" value="N6_Mtase"/>
    <property type="match status" value="1"/>
</dbReference>
<comment type="similarity">
    <text evidence="1">Belongs to the N(4)/N(6)-methyltransferase family.</text>
</comment>
<dbReference type="InterPro" id="IPR002052">
    <property type="entry name" value="DNA_methylase_N6_adenine_CS"/>
</dbReference>
<evidence type="ECO:0000256" key="4">
    <source>
        <dbReference type="ARBA" id="ARBA00022679"/>
    </source>
</evidence>
<dbReference type="EC" id="2.1.1.72" evidence="2"/>
<comment type="caution">
    <text evidence="8">The sequence shown here is derived from an EMBL/GenBank/DDBJ whole genome shotgun (WGS) entry which is preliminary data.</text>
</comment>
<dbReference type="GO" id="GO:0032259">
    <property type="term" value="P:methylation"/>
    <property type="evidence" value="ECO:0007669"/>
    <property type="project" value="UniProtKB-KW"/>
</dbReference>
<accession>A0A5M5ZY51</accession>
<dbReference type="PROSITE" id="PS00092">
    <property type="entry name" value="N6_MTASE"/>
    <property type="match status" value="1"/>
</dbReference>
<dbReference type="Proteomes" id="UP000347681">
    <property type="component" value="Unassembled WGS sequence"/>
</dbReference>
<dbReference type="InterPro" id="IPR050953">
    <property type="entry name" value="N4_N6_ade-DNA_methylase"/>
</dbReference>
<keyword evidence="3 8" id="KW-0489">Methyltransferase</keyword>
<gene>
    <name evidence="8" type="ORF">F2Y61_06730</name>
</gene>
<dbReference type="InterPro" id="IPR003356">
    <property type="entry name" value="DNA_methylase_A-5"/>
</dbReference>
<dbReference type="GO" id="GO:0009007">
    <property type="term" value="F:site-specific DNA-methyltransferase (adenine-specific) activity"/>
    <property type="evidence" value="ECO:0007669"/>
    <property type="project" value="UniProtKB-EC"/>
</dbReference>
<sequence>MAEIKNIIASLGLNEKNGLFFVEDSHWKTKTSFPNRVKRLIEYKIKPKAFFCFDNKPLLLFFENPSNKEKLYEAIWNFNESPIAIIIENNCVEIYNGFNFLKNEKALEKLGGIDKLNNFSYFELVTGKTWEQYAEPLNYKNRVDYYLLQNIDAARKILLYEQKLDSKIANALIGKVIFVRYLIDRKVKLCFEGISKYWTNEEFCILLNDPKKTKDFFDYLENSETGFNGDLFPLRDEEYIQIQPIHYSTIRRLLKGEDLDEMQPSLFEFYDFSIIPIEFISNVYELFIGKDNQEKEGAYYTPLFLVDYILKETIENKLNTQDGYECKVLDPACGSGIFLVETLRKIIEKYIASGVDVKSTEFKNEIKEITKRNIFGIDKDLNAVQVAIFSIYLTLLDYLDPPAIAEFKFPCLINENFFESDFFNEETEFNILFKDIKFDFIVGNPPWKGGGIGDLGSKYLKNRKKREKELSKKFDIAINNNEIAEGFVFRVSDFCSDKTQVALIIRSSSLYNLGYNKKHNSPFRQYWLEEFFIDRVFELAPVRHEVFEKSNDPAIAPAAILFYRYAKGVNTNNNIVNHITLKQSRFFSLFKIFTINRSDYKSVRQQKFKEFDWLWKVLVYGSYLDFNFLKRLTDEHNLIKDIISDESKFIEGTGIQYSSNPLYDSTHLIGCPFIDSYGVNSFFIDPSKISPFERSKVHRLRDERLFKSPMLLIREGIDLQKLTAKCTISKQDILFKDSITSIKILNVRDIDAIYNIAAILSSSLFAYYAINTFVSIGIERERAKNYNKYNLPYIDLNIKNRIEVIEQAYQERYSAKKEVLQDDKKINALNNTILSELNKINKVIYDKLQLNDIETALIEYALDINKTFIIGNDEEKARLFLPLKYDDIILNEYVSLFIQQFKSKLNDENRVFIAEIWYTKQIIGVFFKMIPIQDYKQDIVWVNKQNNTELLSFISKIGTEKITDKLFVQKDIRGFASNGNDFFIIKPNEKRLWYKAIGYMDVNEFSDAIIKIGRSF</sequence>
<dbReference type="PANTHER" id="PTHR33841:SF1">
    <property type="entry name" value="DNA METHYLTRANSFERASE A"/>
    <property type="match status" value="1"/>
</dbReference>
<dbReference type="PANTHER" id="PTHR33841">
    <property type="entry name" value="DNA METHYLTRANSFERASE YEEA-RELATED"/>
    <property type="match status" value="1"/>
</dbReference>
<evidence type="ECO:0000313" key="9">
    <source>
        <dbReference type="Proteomes" id="UP000347681"/>
    </source>
</evidence>
<proteinExistence type="inferred from homology"/>
<dbReference type="EMBL" id="VVZB01000002">
    <property type="protein sequence ID" value="KAA5385516.1"/>
    <property type="molecule type" value="Genomic_DNA"/>
</dbReference>
<dbReference type="AlphaFoldDB" id="A0A5M5ZY51"/>
<keyword evidence="5" id="KW-0680">Restriction system</keyword>
<dbReference type="GO" id="GO:0009307">
    <property type="term" value="P:DNA restriction-modification system"/>
    <property type="evidence" value="ECO:0007669"/>
    <property type="project" value="UniProtKB-KW"/>
</dbReference>
<organism evidence="8 9">
    <name type="scientific">Phocaeicola dorei</name>
    <dbReference type="NCBI Taxonomy" id="357276"/>
    <lineage>
        <taxon>Bacteria</taxon>
        <taxon>Pseudomonadati</taxon>
        <taxon>Bacteroidota</taxon>
        <taxon>Bacteroidia</taxon>
        <taxon>Bacteroidales</taxon>
        <taxon>Bacteroidaceae</taxon>
        <taxon>Phocaeicola</taxon>
    </lineage>
</organism>
<dbReference type="RefSeq" id="WP_010992402.1">
    <property type="nucleotide sequence ID" value="NZ_QRTN01000034.1"/>
</dbReference>
<dbReference type="GO" id="GO:0008170">
    <property type="term" value="F:N-methyltransferase activity"/>
    <property type="evidence" value="ECO:0007669"/>
    <property type="project" value="InterPro"/>
</dbReference>
<dbReference type="GO" id="GO:0003677">
    <property type="term" value="F:DNA binding"/>
    <property type="evidence" value="ECO:0007669"/>
    <property type="project" value="InterPro"/>
</dbReference>
<evidence type="ECO:0000313" key="8">
    <source>
        <dbReference type="EMBL" id="KAA5385516.1"/>
    </source>
</evidence>
<dbReference type="InterPro" id="IPR029063">
    <property type="entry name" value="SAM-dependent_MTases_sf"/>
</dbReference>
<protein>
    <recommendedName>
        <fullName evidence="2">site-specific DNA-methyltransferase (adenine-specific)</fullName>
        <ecNumber evidence="2">2.1.1.72</ecNumber>
    </recommendedName>
</protein>
<evidence type="ECO:0000256" key="6">
    <source>
        <dbReference type="ARBA" id="ARBA00047942"/>
    </source>
</evidence>
<dbReference type="GeneID" id="60369763"/>
<keyword evidence="4" id="KW-0808">Transferase</keyword>
<comment type="catalytic activity">
    <reaction evidence="6">
        <text>a 2'-deoxyadenosine in DNA + S-adenosyl-L-methionine = an N(6)-methyl-2'-deoxyadenosine in DNA + S-adenosyl-L-homocysteine + H(+)</text>
        <dbReference type="Rhea" id="RHEA:15197"/>
        <dbReference type="Rhea" id="RHEA-COMP:12418"/>
        <dbReference type="Rhea" id="RHEA-COMP:12419"/>
        <dbReference type="ChEBI" id="CHEBI:15378"/>
        <dbReference type="ChEBI" id="CHEBI:57856"/>
        <dbReference type="ChEBI" id="CHEBI:59789"/>
        <dbReference type="ChEBI" id="CHEBI:90615"/>
        <dbReference type="ChEBI" id="CHEBI:90616"/>
        <dbReference type="EC" id="2.1.1.72"/>
    </reaction>
</comment>
<dbReference type="PRINTS" id="PR00507">
    <property type="entry name" value="N12N6MTFRASE"/>
</dbReference>
<dbReference type="Gene3D" id="3.40.50.150">
    <property type="entry name" value="Vaccinia Virus protein VP39"/>
    <property type="match status" value="1"/>
</dbReference>
<evidence type="ECO:0000256" key="1">
    <source>
        <dbReference type="ARBA" id="ARBA00006594"/>
    </source>
</evidence>